<protein>
    <recommendedName>
        <fullName evidence="2">SHOCT domain-containing protein</fullName>
    </recommendedName>
</protein>
<reference evidence="4" key="1">
    <citation type="journal article" date="2019" name="Int. J. Syst. Evol. Microbiol.">
        <title>The Global Catalogue of Microorganisms (GCM) 10K type strain sequencing project: providing services to taxonomists for standard genome sequencing and annotation.</title>
        <authorList>
            <consortium name="The Broad Institute Genomics Platform"/>
            <consortium name="The Broad Institute Genome Sequencing Center for Infectious Disease"/>
            <person name="Wu L."/>
            <person name="Ma J."/>
        </authorList>
    </citation>
    <scope>NUCLEOTIDE SEQUENCE [LARGE SCALE GENOMIC DNA]</scope>
    <source>
        <strain evidence="4">JCM 17138</strain>
    </source>
</reference>
<feature type="transmembrane region" description="Helical" evidence="1">
    <location>
        <begin position="14"/>
        <end position="38"/>
    </location>
</feature>
<dbReference type="InterPro" id="IPR033788">
    <property type="entry name" value="VbhA-like"/>
</dbReference>
<evidence type="ECO:0000313" key="3">
    <source>
        <dbReference type="EMBL" id="GAA3772926.1"/>
    </source>
</evidence>
<dbReference type="InterPro" id="IPR018649">
    <property type="entry name" value="SHOCT"/>
</dbReference>
<keyword evidence="1" id="KW-0812">Transmembrane</keyword>
<keyword evidence="1" id="KW-1133">Transmembrane helix</keyword>
<sequence>MTMMFWYGHDVSGWGWFAMSAGMILFWALIITLGALLYRALARPGGSEPLVSSPPTGPAPTPEQLLAERFARGEIDEDEYRRRLNVLRGGYGPQLTKN</sequence>
<gene>
    <name evidence="3" type="ORF">GCM10022403_005110</name>
</gene>
<dbReference type="CDD" id="cd11586">
    <property type="entry name" value="VbhA_like"/>
    <property type="match status" value="1"/>
</dbReference>
<keyword evidence="4" id="KW-1185">Reference proteome</keyword>
<comment type="caution">
    <text evidence="3">The sequence shown here is derived from an EMBL/GenBank/DDBJ whole genome shotgun (WGS) entry which is preliminary data.</text>
</comment>
<evidence type="ECO:0000313" key="4">
    <source>
        <dbReference type="Proteomes" id="UP001501009"/>
    </source>
</evidence>
<dbReference type="Pfam" id="PF09851">
    <property type="entry name" value="SHOCT"/>
    <property type="match status" value="1"/>
</dbReference>
<accession>A0ABP7GSB4</accession>
<dbReference type="Proteomes" id="UP001501009">
    <property type="component" value="Unassembled WGS sequence"/>
</dbReference>
<name>A0ABP7GSB4_9ACTN</name>
<evidence type="ECO:0000259" key="2">
    <source>
        <dbReference type="Pfam" id="PF09851"/>
    </source>
</evidence>
<organism evidence="3 4">
    <name type="scientific">Streptomyces coacervatus</name>
    <dbReference type="NCBI Taxonomy" id="647381"/>
    <lineage>
        <taxon>Bacteria</taxon>
        <taxon>Bacillati</taxon>
        <taxon>Actinomycetota</taxon>
        <taxon>Actinomycetes</taxon>
        <taxon>Kitasatosporales</taxon>
        <taxon>Streptomycetaceae</taxon>
        <taxon>Streptomyces</taxon>
    </lineage>
</organism>
<dbReference type="EMBL" id="BAABDE010000002">
    <property type="protein sequence ID" value="GAA3772926.1"/>
    <property type="molecule type" value="Genomic_DNA"/>
</dbReference>
<evidence type="ECO:0000256" key="1">
    <source>
        <dbReference type="SAM" id="Phobius"/>
    </source>
</evidence>
<keyword evidence="1" id="KW-0472">Membrane</keyword>
<proteinExistence type="predicted"/>
<feature type="domain" description="SHOCT" evidence="2">
    <location>
        <begin position="62"/>
        <end position="87"/>
    </location>
</feature>